<name>A0A232LQT4_9EURO</name>
<feature type="region of interest" description="Disordered" evidence="1">
    <location>
        <begin position="271"/>
        <end position="304"/>
    </location>
</feature>
<feature type="compositionally biased region" description="Low complexity" evidence="1">
    <location>
        <begin position="164"/>
        <end position="179"/>
    </location>
</feature>
<dbReference type="Proteomes" id="UP000243515">
    <property type="component" value="Unassembled WGS sequence"/>
</dbReference>
<keyword evidence="3" id="KW-1185">Reference proteome</keyword>
<protein>
    <submittedName>
        <fullName evidence="2">Uncharacterized protein</fullName>
    </submittedName>
</protein>
<feature type="region of interest" description="Disordered" evidence="1">
    <location>
        <begin position="215"/>
        <end position="251"/>
    </location>
</feature>
<dbReference type="EMBL" id="NPHW01006066">
    <property type="protein sequence ID" value="OXV06147.1"/>
    <property type="molecule type" value="Genomic_DNA"/>
</dbReference>
<feature type="region of interest" description="Disordered" evidence="1">
    <location>
        <begin position="154"/>
        <end position="185"/>
    </location>
</feature>
<feature type="region of interest" description="Disordered" evidence="1">
    <location>
        <begin position="364"/>
        <end position="399"/>
    </location>
</feature>
<organism evidence="2 3">
    <name type="scientific">Elaphomyces granulatus</name>
    <dbReference type="NCBI Taxonomy" id="519963"/>
    <lineage>
        <taxon>Eukaryota</taxon>
        <taxon>Fungi</taxon>
        <taxon>Dikarya</taxon>
        <taxon>Ascomycota</taxon>
        <taxon>Pezizomycotina</taxon>
        <taxon>Eurotiomycetes</taxon>
        <taxon>Eurotiomycetidae</taxon>
        <taxon>Eurotiales</taxon>
        <taxon>Elaphomycetaceae</taxon>
        <taxon>Elaphomyces</taxon>
    </lineage>
</organism>
<proteinExistence type="predicted"/>
<gene>
    <name evidence="2" type="ORF">Egran_06085</name>
</gene>
<evidence type="ECO:0000313" key="3">
    <source>
        <dbReference type="Proteomes" id="UP000243515"/>
    </source>
</evidence>
<feature type="compositionally biased region" description="Acidic residues" evidence="1">
    <location>
        <begin position="376"/>
        <end position="388"/>
    </location>
</feature>
<dbReference type="OrthoDB" id="5380370at2759"/>
<feature type="compositionally biased region" description="Polar residues" evidence="1">
    <location>
        <begin position="293"/>
        <end position="304"/>
    </location>
</feature>
<feature type="compositionally biased region" description="Polar residues" evidence="1">
    <location>
        <begin position="237"/>
        <end position="251"/>
    </location>
</feature>
<comment type="caution">
    <text evidence="2">The sequence shown here is derived from an EMBL/GenBank/DDBJ whole genome shotgun (WGS) entry which is preliminary data.</text>
</comment>
<accession>A0A232LQT4</accession>
<evidence type="ECO:0000256" key="1">
    <source>
        <dbReference type="SAM" id="MobiDB-lite"/>
    </source>
</evidence>
<dbReference type="AlphaFoldDB" id="A0A232LQT4"/>
<evidence type="ECO:0000313" key="2">
    <source>
        <dbReference type="EMBL" id="OXV06147.1"/>
    </source>
</evidence>
<sequence length="483" mass="55390">MKVLVAPNEDEFERLPPALRRKFFSNLELFRLEQLRLRQNCHQNGRRYRPGRSAGPVHHTPLSCRKARAHIASSSRSPSLCKQILGHLRRPVDLQRTSLNYQEDWRCFHSLPQKIQLSRFSQEERTRFQSCCECGIVDAADEAVYKLEQQLKAAQSHRHWPSNSPKLSPRSSMLSSTSSERPADSAIDMDDSFYDSFRWLDEGDLDLTLDVGHSSAADDHKVSPTPSSPHRKPSFRRTFSFTSTHQTPTSNAIKRARNLSLSSNIPFPIASHFHRPSTSRRFSIQPTPRHVSQRSTSSIDPSAQYYQDPEARLKLRVYLASPQKFDEAIEFGFPSLENKENIVPKRVSGPQKVSNWQTYMSSHTFLEDDTPSVGEDATEENDEKDDPDELIRSGSLRDHSFDLPPLQPLHSLCVVGRPREMTLKMTLTRPDLRTADPLFPNNKDQLGLADMLPAESSPRIWDSPSDEQGVMRKIWHKFRKRRD</sequence>
<feature type="compositionally biased region" description="Basic and acidic residues" evidence="1">
    <location>
        <begin position="389"/>
        <end position="399"/>
    </location>
</feature>
<reference evidence="2 3" key="1">
    <citation type="journal article" date="2015" name="Environ. Microbiol.">
        <title>Metagenome sequence of Elaphomyces granulatus from sporocarp tissue reveals Ascomycota ectomycorrhizal fingerprints of genome expansion and a Proteobacteria-rich microbiome.</title>
        <authorList>
            <person name="Quandt C.A."/>
            <person name="Kohler A."/>
            <person name="Hesse C.N."/>
            <person name="Sharpton T.J."/>
            <person name="Martin F."/>
            <person name="Spatafora J.W."/>
        </authorList>
    </citation>
    <scope>NUCLEOTIDE SEQUENCE [LARGE SCALE GENOMIC DNA]</scope>
    <source>
        <strain evidence="2 3">OSC145934</strain>
    </source>
</reference>